<name>A0AAV3ZFE5_9GAST</name>
<reference evidence="2 3" key="1">
    <citation type="journal article" date="2021" name="Elife">
        <title>Chloroplast acquisition without the gene transfer in kleptoplastic sea slugs, Plakobranchus ocellatus.</title>
        <authorList>
            <person name="Maeda T."/>
            <person name="Takahashi S."/>
            <person name="Yoshida T."/>
            <person name="Shimamura S."/>
            <person name="Takaki Y."/>
            <person name="Nagai Y."/>
            <person name="Toyoda A."/>
            <person name="Suzuki Y."/>
            <person name="Arimoto A."/>
            <person name="Ishii H."/>
            <person name="Satoh N."/>
            <person name="Nishiyama T."/>
            <person name="Hasebe M."/>
            <person name="Maruyama T."/>
            <person name="Minagawa J."/>
            <person name="Obokata J."/>
            <person name="Shigenobu S."/>
        </authorList>
    </citation>
    <scope>NUCLEOTIDE SEQUENCE [LARGE SCALE GENOMIC DNA]</scope>
</reference>
<dbReference type="EMBL" id="BLXT01002349">
    <property type="protein sequence ID" value="GFN93482.1"/>
    <property type="molecule type" value="Genomic_DNA"/>
</dbReference>
<keyword evidence="1" id="KW-1133">Transmembrane helix</keyword>
<keyword evidence="1" id="KW-0472">Membrane</keyword>
<dbReference type="Proteomes" id="UP000735302">
    <property type="component" value="Unassembled WGS sequence"/>
</dbReference>
<keyword evidence="3" id="KW-1185">Reference proteome</keyword>
<protein>
    <submittedName>
        <fullName evidence="2">Uncharacterized protein</fullName>
    </submittedName>
</protein>
<dbReference type="AlphaFoldDB" id="A0AAV3ZFE5"/>
<sequence>MDGDDDYDDYGIGHNEQVPVITTAAAAAAAALLLLMLEMYHEALTKARAFDSDFQAPVCIVSGGLDQTGALTQATQIDCGVMGILREKFFIPQLL</sequence>
<keyword evidence="1" id="KW-0812">Transmembrane</keyword>
<comment type="caution">
    <text evidence="2">The sequence shown here is derived from an EMBL/GenBank/DDBJ whole genome shotgun (WGS) entry which is preliminary data.</text>
</comment>
<gene>
    <name evidence="2" type="ORF">PoB_001998800</name>
</gene>
<proteinExistence type="predicted"/>
<evidence type="ECO:0000313" key="2">
    <source>
        <dbReference type="EMBL" id="GFN93482.1"/>
    </source>
</evidence>
<evidence type="ECO:0000256" key="1">
    <source>
        <dbReference type="SAM" id="Phobius"/>
    </source>
</evidence>
<accession>A0AAV3ZFE5</accession>
<feature type="transmembrane region" description="Helical" evidence="1">
    <location>
        <begin position="20"/>
        <end position="40"/>
    </location>
</feature>
<organism evidence="2 3">
    <name type="scientific">Plakobranchus ocellatus</name>
    <dbReference type="NCBI Taxonomy" id="259542"/>
    <lineage>
        <taxon>Eukaryota</taxon>
        <taxon>Metazoa</taxon>
        <taxon>Spiralia</taxon>
        <taxon>Lophotrochozoa</taxon>
        <taxon>Mollusca</taxon>
        <taxon>Gastropoda</taxon>
        <taxon>Heterobranchia</taxon>
        <taxon>Euthyneura</taxon>
        <taxon>Panpulmonata</taxon>
        <taxon>Sacoglossa</taxon>
        <taxon>Placobranchoidea</taxon>
        <taxon>Plakobranchidae</taxon>
        <taxon>Plakobranchus</taxon>
    </lineage>
</organism>
<evidence type="ECO:0000313" key="3">
    <source>
        <dbReference type="Proteomes" id="UP000735302"/>
    </source>
</evidence>